<keyword evidence="2" id="KW-1185">Reference proteome</keyword>
<organism evidence="1 2">
    <name type="scientific">Lacihabitans lacunae</name>
    <dbReference type="NCBI Taxonomy" id="1028214"/>
    <lineage>
        <taxon>Bacteria</taxon>
        <taxon>Pseudomonadati</taxon>
        <taxon>Bacteroidota</taxon>
        <taxon>Cytophagia</taxon>
        <taxon>Cytophagales</taxon>
        <taxon>Leadbetterellaceae</taxon>
        <taxon>Lacihabitans</taxon>
    </lineage>
</organism>
<protein>
    <recommendedName>
        <fullName evidence="3">CopG family transcriptional regulator</fullName>
    </recommendedName>
</protein>
<comment type="caution">
    <text evidence="1">The sequence shown here is derived from an EMBL/GenBank/DDBJ whole genome shotgun (WGS) entry which is preliminary data.</text>
</comment>
<dbReference type="RefSeq" id="WP_379840293.1">
    <property type="nucleotide sequence ID" value="NZ_JBHRYQ010000002.1"/>
</dbReference>
<reference evidence="2" key="1">
    <citation type="journal article" date="2019" name="Int. J. Syst. Evol. Microbiol.">
        <title>The Global Catalogue of Microorganisms (GCM) 10K type strain sequencing project: providing services to taxonomists for standard genome sequencing and annotation.</title>
        <authorList>
            <consortium name="The Broad Institute Genomics Platform"/>
            <consortium name="The Broad Institute Genome Sequencing Center for Infectious Disease"/>
            <person name="Wu L."/>
            <person name="Ma J."/>
        </authorList>
    </citation>
    <scope>NUCLEOTIDE SEQUENCE [LARGE SCALE GENOMIC DNA]</scope>
    <source>
        <strain evidence="2">CECT 7956</strain>
    </source>
</reference>
<sequence>MAKENKFKSSLENLGNKITSNIPNTPIQTAVEVKPTVHKVEETRFTVHIPTPLMNVIKDIGHENRKKIKTIFVEALEEYVYQSQLNLKK</sequence>
<evidence type="ECO:0000313" key="2">
    <source>
        <dbReference type="Proteomes" id="UP001595616"/>
    </source>
</evidence>
<dbReference type="Proteomes" id="UP001595616">
    <property type="component" value="Unassembled WGS sequence"/>
</dbReference>
<gene>
    <name evidence="1" type="ORF">ACFOOI_21760</name>
</gene>
<name>A0ABV7Z4Q2_9BACT</name>
<proteinExistence type="predicted"/>
<dbReference type="EMBL" id="JBHRYQ010000002">
    <property type="protein sequence ID" value="MFC3813307.1"/>
    <property type="molecule type" value="Genomic_DNA"/>
</dbReference>
<evidence type="ECO:0000313" key="1">
    <source>
        <dbReference type="EMBL" id="MFC3813307.1"/>
    </source>
</evidence>
<accession>A0ABV7Z4Q2</accession>
<evidence type="ECO:0008006" key="3">
    <source>
        <dbReference type="Google" id="ProtNLM"/>
    </source>
</evidence>